<dbReference type="InterPro" id="IPR018631">
    <property type="entry name" value="AAA-ATPase-like_dom"/>
</dbReference>
<dbReference type="PANTHER" id="PTHR34825:SF2">
    <property type="entry name" value="AAA-ATPASE-LIKE DOMAIN-CONTAINING PROTEIN"/>
    <property type="match status" value="1"/>
</dbReference>
<accession>A0A9N9D3S7</accession>
<gene>
    <name evidence="2" type="ORF">PBRASI_LOCUS8932</name>
</gene>
<sequence length="519" mass="58816">MNTNNKPTSAPHSEDEKELKRTDVFAQPHFRTSPVAMNATRYGFGYASVSDNVDTSPNANLPGPKHKKDLDELLHKTVVFPYQKTVQTLFILKQPVATALLFSTKVPSKREREQEKDVQKKFPKIPGATSISGTRIFETEHGNDKRLELPYGIPNFYNFRIREGMLFADKTVYIEHLEGTQGDFRYTFLQPHHFGKSAFLSMLCQYYGIHNAEYFNDLFGPLYIGKHPTEWHNKHLVLKFDLSSISVSGPVDQTKASFHDYINNALTDFVMMYWKELGNSQIDAVINTKNATSSLRRVLRLVSNHGHTMFVGVDNYDAPANNSAFAGTNMGFDEATLKEVTEIEQFFKESFFSVLKEGCGTISNRGAVISKYFVTGVIPAFCKGMSPLHEAQVISGNVELHGICGFTEDEVTTLVQHYFHKDKNDADKIVYSMRRLYNGYYFANTAYDESNPQPPLLYNPQLVFYYIHTYESSGVVTVPIPNKYTTIHSTHILRSIADSGGFSVDDLIQLIISSRQQYI</sequence>
<evidence type="ECO:0000313" key="2">
    <source>
        <dbReference type="EMBL" id="CAG8625128.1"/>
    </source>
</evidence>
<dbReference type="OrthoDB" id="3068380at2759"/>
<evidence type="ECO:0000259" key="1">
    <source>
        <dbReference type="Pfam" id="PF09820"/>
    </source>
</evidence>
<dbReference type="Proteomes" id="UP000789739">
    <property type="component" value="Unassembled WGS sequence"/>
</dbReference>
<evidence type="ECO:0000313" key="3">
    <source>
        <dbReference type="Proteomes" id="UP000789739"/>
    </source>
</evidence>
<comment type="caution">
    <text evidence="2">The sequence shown here is derived from an EMBL/GenBank/DDBJ whole genome shotgun (WGS) entry which is preliminary data.</text>
</comment>
<proteinExistence type="predicted"/>
<reference evidence="2" key="1">
    <citation type="submission" date="2021-06" db="EMBL/GenBank/DDBJ databases">
        <authorList>
            <person name="Kallberg Y."/>
            <person name="Tangrot J."/>
            <person name="Rosling A."/>
        </authorList>
    </citation>
    <scope>NUCLEOTIDE SEQUENCE</scope>
    <source>
        <strain evidence="2">BR232B</strain>
    </source>
</reference>
<feature type="domain" description="AAA-ATPase-like" evidence="1">
    <location>
        <begin position="150"/>
        <end position="381"/>
    </location>
</feature>
<dbReference type="EMBL" id="CAJVPI010001745">
    <property type="protein sequence ID" value="CAG8625128.1"/>
    <property type="molecule type" value="Genomic_DNA"/>
</dbReference>
<dbReference type="PANTHER" id="PTHR34825">
    <property type="entry name" value="CONSERVED PROTEIN, WITH A WEAK D-GALACTARATE DEHYDRATASE/ALTRONATE HYDROLASE DOMAIN"/>
    <property type="match status" value="1"/>
</dbReference>
<dbReference type="AlphaFoldDB" id="A0A9N9D3S7"/>
<name>A0A9N9D3S7_9GLOM</name>
<organism evidence="2 3">
    <name type="scientific">Paraglomus brasilianum</name>
    <dbReference type="NCBI Taxonomy" id="144538"/>
    <lineage>
        <taxon>Eukaryota</taxon>
        <taxon>Fungi</taxon>
        <taxon>Fungi incertae sedis</taxon>
        <taxon>Mucoromycota</taxon>
        <taxon>Glomeromycotina</taxon>
        <taxon>Glomeromycetes</taxon>
        <taxon>Paraglomerales</taxon>
        <taxon>Paraglomeraceae</taxon>
        <taxon>Paraglomus</taxon>
    </lineage>
</organism>
<protein>
    <submittedName>
        <fullName evidence="2">2047_t:CDS:1</fullName>
    </submittedName>
</protein>
<dbReference type="Pfam" id="PF09820">
    <property type="entry name" value="AAA-ATPase_like"/>
    <property type="match status" value="1"/>
</dbReference>
<keyword evidence="3" id="KW-1185">Reference proteome</keyword>